<keyword evidence="1" id="KW-1015">Disulfide bond</keyword>
<gene>
    <name evidence="4" type="ORF">PMEA_00024807</name>
</gene>
<dbReference type="PROSITE" id="PS50835">
    <property type="entry name" value="IG_LIKE"/>
    <property type="match status" value="1"/>
</dbReference>
<evidence type="ECO:0000313" key="5">
    <source>
        <dbReference type="Proteomes" id="UP001159428"/>
    </source>
</evidence>
<dbReference type="GO" id="GO:0005886">
    <property type="term" value="C:plasma membrane"/>
    <property type="evidence" value="ECO:0007669"/>
    <property type="project" value="TreeGrafter"/>
</dbReference>
<dbReference type="GO" id="GO:0030424">
    <property type="term" value="C:axon"/>
    <property type="evidence" value="ECO:0007669"/>
    <property type="project" value="TreeGrafter"/>
</dbReference>
<sequence length="210" mass="23178">GGVDVHFTQEPSNPSYFNNGSDANLVWDYTDSHNKIQYIIYSVLVDGTFVRMMVNGSRGVQEHPNIPSSYKGRVKIEGRATLVIKNINPGDNTEFKCSMFGSFVGTIASTVQLIVAEALLINISLRGKYYIEGSSVTMACEASGKPLPDVAWIRNGVLESSEKKATFLKFDNINRRDAGKYTCRANNSVEVTSVDTSIVVQCKYILTLIF</sequence>
<dbReference type="GO" id="GO:0007411">
    <property type="term" value="P:axon guidance"/>
    <property type="evidence" value="ECO:0007669"/>
    <property type="project" value="TreeGrafter"/>
</dbReference>
<reference evidence="4 5" key="1">
    <citation type="submission" date="2022-05" db="EMBL/GenBank/DDBJ databases">
        <authorList>
            <consortium name="Genoscope - CEA"/>
            <person name="William W."/>
        </authorList>
    </citation>
    <scope>NUCLEOTIDE SEQUENCE [LARGE SCALE GENOMIC DNA]</scope>
</reference>
<comment type="caution">
    <text evidence="4">The sequence shown here is derived from an EMBL/GenBank/DDBJ whole genome shotgun (WGS) entry which is preliminary data.</text>
</comment>
<dbReference type="Pfam" id="PF13927">
    <property type="entry name" value="Ig_3"/>
    <property type="match status" value="1"/>
</dbReference>
<dbReference type="SUPFAM" id="SSF48726">
    <property type="entry name" value="Immunoglobulin"/>
    <property type="match status" value="2"/>
</dbReference>
<dbReference type="Gene3D" id="2.60.40.10">
    <property type="entry name" value="Immunoglobulins"/>
    <property type="match status" value="2"/>
</dbReference>
<dbReference type="InterPro" id="IPR013783">
    <property type="entry name" value="Ig-like_fold"/>
</dbReference>
<evidence type="ECO:0000313" key="4">
    <source>
        <dbReference type="EMBL" id="CAH3150422.1"/>
    </source>
</evidence>
<dbReference type="PANTHER" id="PTHR10075">
    <property type="entry name" value="BASIGIN RELATED"/>
    <property type="match status" value="1"/>
</dbReference>
<dbReference type="FunFam" id="2.60.40.10:FF:000032">
    <property type="entry name" value="palladin isoform X1"/>
    <property type="match status" value="1"/>
</dbReference>
<proteinExistence type="predicted"/>
<dbReference type="InterPro" id="IPR007110">
    <property type="entry name" value="Ig-like_dom"/>
</dbReference>
<keyword evidence="5" id="KW-1185">Reference proteome</keyword>
<dbReference type="Proteomes" id="UP001159428">
    <property type="component" value="Unassembled WGS sequence"/>
</dbReference>
<evidence type="ECO:0000256" key="2">
    <source>
        <dbReference type="ARBA" id="ARBA00023319"/>
    </source>
</evidence>
<dbReference type="SMART" id="SM00408">
    <property type="entry name" value="IGc2"/>
    <property type="match status" value="1"/>
</dbReference>
<dbReference type="InterPro" id="IPR036179">
    <property type="entry name" value="Ig-like_dom_sf"/>
</dbReference>
<feature type="non-terminal residue" evidence="4">
    <location>
        <position position="1"/>
    </location>
</feature>
<dbReference type="EMBL" id="CALNXJ010000047">
    <property type="protein sequence ID" value="CAH3150422.1"/>
    <property type="molecule type" value="Genomic_DNA"/>
</dbReference>
<evidence type="ECO:0000259" key="3">
    <source>
        <dbReference type="PROSITE" id="PS50835"/>
    </source>
</evidence>
<evidence type="ECO:0000256" key="1">
    <source>
        <dbReference type="ARBA" id="ARBA00023157"/>
    </source>
</evidence>
<protein>
    <recommendedName>
        <fullName evidence="3">Ig-like domain-containing protein</fullName>
    </recommendedName>
</protein>
<name>A0AAU9XKR8_9CNID</name>
<organism evidence="4 5">
    <name type="scientific">Pocillopora meandrina</name>
    <dbReference type="NCBI Taxonomy" id="46732"/>
    <lineage>
        <taxon>Eukaryota</taxon>
        <taxon>Metazoa</taxon>
        <taxon>Cnidaria</taxon>
        <taxon>Anthozoa</taxon>
        <taxon>Hexacorallia</taxon>
        <taxon>Scleractinia</taxon>
        <taxon>Astrocoeniina</taxon>
        <taxon>Pocilloporidae</taxon>
        <taxon>Pocillopora</taxon>
    </lineage>
</organism>
<dbReference type="GO" id="GO:0070593">
    <property type="term" value="P:dendrite self-avoidance"/>
    <property type="evidence" value="ECO:0007669"/>
    <property type="project" value="TreeGrafter"/>
</dbReference>
<dbReference type="GO" id="GO:0098632">
    <property type="term" value="F:cell-cell adhesion mediator activity"/>
    <property type="evidence" value="ECO:0007669"/>
    <property type="project" value="TreeGrafter"/>
</dbReference>
<dbReference type="SMART" id="SM00409">
    <property type="entry name" value="IG"/>
    <property type="match status" value="2"/>
</dbReference>
<dbReference type="InterPro" id="IPR003599">
    <property type="entry name" value="Ig_sub"/>
</dbReference>
<dbReference type="GO" id="GO:0007156">
    <property type="term" value="P:homophilic cell adhesion via plasma membrane adhesion molecules"/>
    <property type="evidence" value="ECO:0007669"/>
    <property type="project" value="TreeGrafter"/>
</dbReference>
<keyword evidence="2" id="KW-0393">Immunoglobulin domain</keyword>
<feature type="domain" description="Ig-like" evidence="3">
    <location>
        <begin position="132"/>
        <end position="199"/>
    </location>
</feature>
<dbReference type="AlphaFoldDB" id="A0AAU9XKR8"/>
<dbReference type="PANTHER" id="PTHR10075:SF100">
    <property type="entry name" value="FASCICLIN-2"/>
    <property type="match status" value="1"/>
</dbReference>
<dbReference type="InterPro" id="IPR003598">
    <property type="entry name" value="Ig_sub2"/>
</dbReference>
<accession>A0AAU9XKR8</accession>